<evidence type="ECO:0000313" key="3">
    <source>
        <dbReference type="Proteomes" id="UP000240317"/>
    </source>
</evidence>
<dbReference type="EMBL" id="PYSV01000010">
    <property type="protein sequence ID" value="PTA67683.1"/>
    <property type="molecule type" value="Genomic_DNA"/>
</dbReference>
<dbReference type="InterPro" id="IPR036770">
    <property type="entry name" value="Ankyrin_rpt-contain_sf"/>
</dbReference>
<dbReference type="InterPro" id="IPR018668">
    <property type="entry name" value="DNA-binding_VF530-like"/>
</dbReference>
<organism evidence="2 3">
    <name type="scientific">Deinococcus arcticus</name>
    <dbReference type="NCBI Taxonomy" id="2136176"/>
    <lineage>
        <taxon>Bacteria</taxon>
        <taxon>Thermotogati</taxon>
        <taxon>Deinococcota</taxon>
        <taxon>Deinococci</taxon>
        <taxon>Deinococcales</taxon>
        <taxon>Deinococcaceae</taxon>
        <taxon>Deinococcus</taxon>
    </lineage>
</organism>
<dbReference type="GO" id="GO:0003677">
    <property type="term" value="F:DNA binding"/>
    <property type="evidence" value="ECO:0007669"/>
    <property type="project" value="InterPro"/>
</dbReference>
<sequence>MGDGEGQERQPSTAPRDPLHGVTLERLVTHLHDEYGWEELGRRIPVKCFQQSPSVGSSLKFLRKVGWAREQVEGEYRQLVRREDANPLIAALKAGTLAADLKAPSQTRAHEALGWALRHGQPEEALRTLLGFVQDVSFWPEREKLPLLNLAIDRDAPPTFIRELLKKGANVNDPRYWLPLLHTVDVEGLAYQTGRRAPRTDVLDLLLAHGADPEASDKRGHTALEMARAYGLKAVLNKLGPAAP</sequence>
<dbReference type="InterPro" id="IPR036361">
    <property type="entry name" value="SAP_dom_sf"/>
</dbReference>
<gene>
    <name evidence="2" type="ORF">C8263_11255</name>
</gene>
<dbReference type="OrthoDB" id="9806870at2"/>
<feature type="region of interest" description="Disordered" evidence="1">
    <location>
        <begin position="1"/>
        <end position="20"/>
    </location>
</feature>
<dbReference type="Proteomes" id="UP000240317">
    <property type="component" value="Unassembled WGS sequence"/>
</dbReference>
<dbReference type="RefSeq" id="WP_107138223.1">
    <property type="nucleotide sequence ID" value="NZ_PYSV01000010.1"/>
</dbReference>
<name>A0A2T3W7F6_9DEIO</name>
<dbReference type="Gene3D" id="1.10.720.30">
    <property type="entry name" value="SAP domain"/>
    <property type="match status" value="1"/>
</dbReference>
<evidence type="ECO:0000313" key="2">
    <source>
        <dbReference type="EMBL" id="PTA67683.1"/>
    </source>
</evidence>
<dbReference type="Gene3D" id="1.25.40.20">
    <property type="entry name" value="Ankyrin repeat-containing domain"/>
    <property type="match status" value="1"/>
</dbReference>
<keyword evidence="3" id="KW-1185">Reference proteome</keyword>
<evidence type="ECO:0000256" key="1">
    <source>
        <dbReference type="SAM" id="MobiDB-lite"/>
    </source>
</evidence>
<dbReference type="SUPFAM" id="SSF48403">
    <property type="entry name" value="Ankyrin repeat"/>
    <property type="match status" value="1"/>
</dbReference>
<comment type="caution">
    <text evidence="2">The sequence shown here is derived from an EMBL/GenBank/DDBJ whole genome shotgun (WGS) entry which is preliminary data.</text>
</comment>
<dbReference type="AlphaFoldDB" id="A0A2T3W7F6"/>
<protein>
    <submittedName>
        <fullName evidence="2">Uncharacterized protein</fullName>
    </submittedName>
</protein>
<dbReference type="Pfam" id="PF09905">
    <property type="entry name" value="VF530"/>
    <property type="match status" value="1"/>
</dbReference>
<reference evidence="2 3" key="1">
    <citation type="submission" date="2018-03" db="EMBL/GenBank/DDBJ databases">
        <title>Draft genome of Deinococcus sp. OD32.</title>
        <authorList>
            <person name="Wang X.-P."/>
            <person name="Du Z.-J."/>
        </authorList>
    </citation>
    <scope>NUCLEOTIDE SEQUENCE [LARGE SCALE GENOMIC DNA]</scope>
    <source>
        <strain evidence="2 3">OD32</strain>
    </source>
</reference>
<accession>A0A2T3W7F6</accession>
<proteinExistence type="predicted"/>